<proteinExistence type="predicted"/>
<evidence type="ECO:0000313" key="2">
    <source>
        <dbReference type="EMBL" id="ADL26177.1"/>
    </source>
</evidence>
<dbReference type="OrthoDB" id="9810692at2"/>
<dbReference type="eggNOG" id="COG2104">
    <property type="taxonomic scope" value="Bacteria"/>
</dbReference>
<dbReference type="InterPro" id="IPR003749">
    <property type="entry name" value="ThiS/MoaD-like"/>
</dbReference>
<dbReference type="AlphaFoldDB" id="C9RJR5"/>
<organism evidence="2 3">
    <name type="scientific">Fibrobacter succinogenes (strain ATCC 19169 / S85)</name>
    <dbReference type="NCBI Taxonomy" id="59374"/>
    <lineage>
        <taxon>Bacteria</taxon>
        <taxon>Pseudomonadati</taxon>
        <taxon>Fibrobacterota</taxon>
        <taxon>Fibrobacteria</taxon>
        <taxon>Fibrobacterales</taxon>
        <taxon>Fibrobacteraceae</taxon>
        <taxon>Fibrobacter</taxon>
    </lineage>
</organism>
<dbReference type="PANTHER" id="PTHR34472:SF1">
    <property type="entry name" value="SULFUR CARRIER PROTEIN THIS"/>
    <property type="match status" value="1"/>
</dbReference>
<dbReference type="STRING" id="59374.FSU_0567"/>
<gene>
    <name evidence="2" type="primary">thiS_2</name>
    <name evidence="1" type="ordered locus">Fisuc_0164</name>
    <name evidence="2" type="ordered locus">FSU_0567</name>
</gene>
<dbReference type="SUPFAM" id="SSF54285">
    <property type="entry name" value="MoaD/ThiS"/>
    <property type="match status" value="1"/>
</dbReference>
<name>C9RJR5_FIBSS</name>
<evidence type="ECO:0000313" key="4">
    <source>
        <dbReference type="Proteomes" id="UP000001497"/>
    </source>
</evidence>
<dbReference type="CDD" id="cd00565">
    <property type="entry name" value="Ubl_ThiS"/>
    <property type="match status" value="1"/>
</dbReference>
<dbReference type="KEGG" id="fsu:Fisuc_0164"/>
<evidence type="ECO:0000313" key="3">
    <source>
        <dbReference type="Proteomes" id="UP000000517"/>
    </source>
</evidence>
<reference evidence="3" key="2">
    <citation type="submission" date="2010-08" db="EMBL/GenBank/DDBJ databases">
        <title>Complete sequence of Fibrobacter succinogenes subsp. succinogenes S85.</title>
        <authorList>
            <person name="Durkin A.S."/>
            <person name="Nelson K.E."/>
            <person name="Morrison M."/>
            <person name="Forsberg C.W."/>
            <person name="Wilson D.B."/>
            <person name="Russell J.B."/>
            <person name="Cann I.K.O."/>
            <person name="Mackie R.I."/>
            <person name="White B.A."/>
        </authorList>
    </citation>
    <scope>NUCLEOTIDE SEQUENCE [LARGE SCALE GENOMIC DNA]</scope>
    <source>
        <strain evidence="3">ATCC 19169 / S85</strain>
    </source>
</reference>
<dbReference type="PANTHER" id="PTHR34472">
    <property type="entry name" value="SULFUR CARRIER PROTEIN THIS"/>
    <property type="match status" value="1"/>
</dbReference>
<dbReference type="InterPro" id="IPR012675">
    <property type="entry name" value="Beta-grasp_dom_sf"/>
</dbReference>
<dbReference type="EMBL" id="CP002158">
    <property type="protein sequence ID" value="ADL26177.1"/>
    <property type="molecule type" value="Genomic_DNA"/>
</dbReference>
<reference evidence="1 4" key="1">
    <citation type="submission" date="2009-10" db="EMBL/GenBank/DDBJ databases">
        <title>Complete sequence of Fibrobacter succinogenes subsp. succinogenes S85.</title>
        <authorList>
            <consortium name="US DOE Joint Genome Institute"/>
            <person name="Lucas S."/>
            <person name="Copeland A."/>
            <person name="Lapidus A."/>
            <person name="Glavina del Rio T."/>
            <person name="Tice H."/>
            <person name="Bruce D."/>
            <person name="Goodwin L."/>
            <person name="Pitluck S."/>
            <person name="Chertkov O."/>
            <person name="Detter J.C."/>
            <person name="Han C."/>
            <person name="Tapia R."/>
            <person name="Larimer F."/>
            <person name="Land M."/>
            <person name="Hauser L."/>
            <person name="Kyrpides N."/>
            <person name="Mikhailova N."/>
            <person name="Weimer P.J."/>
            <person name="Stevenson D.M."/>
            <person name="Boyum J."/>
            <person name="Brumm P.I."/>
            <person name="Mead D."/>
        </authorList>
    </citation>
    <scope>NUCLEOTIDE SEQUENCE [LARGE SCALE GENOMIC DNA]</scope>
    <source>
        <strain evidence="4">ATCC 19169 / S85</strain>
        <strain evidence="1">S85</strain>
    </source>
</reference>
<dbReference type="NCBIfam" id="TIGR01683">
    <property type="entry name" value="thiS"/>
    <property type="match status" value="1"/>
</dbReference>
<dbReference type="Proteomes" id="UP000000517">
    <property type="component" value="Chromosome"/>
</dbReference>
<dbReference type="HOGENOM" id="CLU_174611_3_2_0"/>
<dbReference type="Gene3D" id="3.10.20.30">
    <property type="match status" value="1"/>
</dbReference>
<dbReference type="EMBL" id="CP001792">
    <property type="protein sequence ID" value="ACX73778.1"/>
    <property type="molecule type" value="Genomic_DNA"/>
</dbReference>
<dbReference type="InterPro" id="IPR016155">
    <property type="entry name" value="Mopterin_synth/thiamin_S_b"/>
</dbReference>
<dbReference type="Proteomes" id="UP000001497">
    <property type="component" value="Chromosome"/>
</dbReference>
<protein>
    <submittedName>
        <fullName evidence="2">Thiamine biosynthesis protein ThiS</fullName>
    </submittedName>
</protein>
<evidence type="ECO:0000313" key="1">
    <source>
        <dbReference type="EMBL" id="ACX73778.1"/>
    </source>
</evidence>
<keyword evidence="4" id="KW-1185">Reference proteome</keyword>
<dbReference type="KEGG" id="fsc:FSU_0567"/>
<sequence>MIITVVGNKKEVKDGLTVAELIEQEKVETPQYVTVSVNDEFVENGNFATTALKDGDNVEFLYFMGGGQ</sequence>
<dbReference type="InterPro" id="IPR010035">
    <property type="entry name" value="Thi_S"/>
</dbReference>
<accession>C9RJR5</accession>
<dbReference type="Pfam" id="PF02597">
    <property type="entry name" value="ThiS"/>
    <property type="match status" value="1"/>
</dbReference>
<dbReference type="RefSeq" id="WP_012820008.1">
    <property type="nucleotide sequence ID" value="NC_013410.1"/>
</dbReference>
<dbReference type="PATRIC" id="fig|59374.8.peg.549"/>
<reference evidence="2" key="3">
    <citation type="submission" date="2010-08" db="EMBL/GenBank/DDBJ databases">
        <authorList>
            <person name="Durkin A.S."/>
            <person name="Nelson K.E."/>
            <person name="Morrison M."/>
            <person name="Forsberg C.W."/>
            <person name="Wilson D.B."/>
            <person name="Russell J.B."/>
            <person name="Cann I.K.O."/>
            <person name="Mackie R.I."/>
            <person name="White B.A."/>
        </authorList>
    </citation>
    <scope>NUCLEOTIDE SEQUENCE</scope>
    <source>
        <strain evidence="2">S85</strain>
    </source>
</reference>